<reference evidence="2 3" key="1">
    <citation type="journal article" date="2019" name="Sci. Rep.">
        <title>A high-quality genome of Eragrostis curvula grass provides insights into Poaceae evolution and supports new strategies to enhance forage quality.</title>
        <authorList>
            <person name="Carballo J."/>
            <person name="Santos B.A.C.M."/>
            <person name="Zappacosta D."/>
            <person name="Garbus I."/>
            <person name="Selva J.P."/>
            <person name="Gallo C.A."/>
            <person name="Diaz A."/>
            <person name="Albertini E."/>
            <person name="Caccamo M."/>
            <person name="Echenique V."/>
        </authorList>
    </citation>
    <scope>NUCLEOTIDE SEQUENCE [LARGE SCALE GENOMIC DNA]</scope>
    <source>
        <strain evidence="3">cv. Victoria</strain>
        <tissue evidence="2">Leaf</tissue>
    </source>
</reference>
<organism evidence="2 3">
    <name type="scientific">Eragrostis curvula</name>
    <name type="common">weeping love grass</name>
    <dbReference type="NCBI Taxonomy" id="38414"/>
    <lineage>
        <taxon>Eukaryota</taxon>
        <taxon>Viridiplantae</taxon>
        <taxon>Streptophyta</taxon>
        <taxon>Embryophyta</taxon>
        <taxon>Tracheophyta</taxon>
        <taxon>Spermatophyta</taxon>
        <taxon>Magnoliopsida</taxon>
        <taxon>Liliopsida</taxon>
        <taxon>Poales</taxon>
        <taxon>Poaceae</taxon>
        <taxon>PACMAD clade</taxon>
        <taxon>Chloridoideae</taxon>
        <taxon>Eragrostideae</taxon>
        <taxon>Eragrostidinae</taxon>
        <taxon>Eragrostis</taxon>
    </lineage>
</organism>
<name>A0A5J9VXS8_9POAL</name>
<feature type="region of interest" description="Disordered" evidence="1">
    <location>
        <begin position="110"/>
        <end position="136"/>
    </location>
</feature>
<dbReference type="Proteomes" id="UP000324897">
    <property type="component" value="Chromosome 4"/>
</dbReference>
<evidence type="ECO:0000313" key="2">
    <source>
        <dbReference type="EMBL" id="TVU40435.1"/>
    </source>
</evidence>
<feature type="compositionally biased region" description="Low complexity" evidence="1">
    <location>
        <begin position="110"/>
        <end position="125"/>
    </location>
</feature>
<accession>A0A5J9VXS8</accession>
<gene>
    <name evidence="2" type="ORF">EJB05_13900</name>
</gene>
<keyword evidence="3" id="KW-1185">Reference proteome</keyword>
<dbReference type="EMBL" id="RWGY01000007">
    <property type="protein sequence ID" value="TVU40435.1"/>
    <property type="molecule type" value="Genomic_DNA"/>
</dbReference>
<dbReference type="AlphaFoldDB" id="A0A5J9VXS8"/>
<proteinExistence type="predicted"/>
<sequence length="290" mass="32612">MSFRKTGHRGEERTSPSSHGPWNQMLFRLSTRNGAVHLLLTALVLLHQVVVQKTTGEAARGEGEPRRHRIRGVAFGADEDAAELKVRFGRRVQIRRQRRERTLVRTASEMVPSPRRMRTRMSSGRALRRSSPEDEGFRRLAATSPPICAIAEFCSPGASPARRAPSRRVREQPFGIGDHGVVGDEVGLERRVPGRTDGGDPGRVVLEEDRATTSVGSFLNCDVVPSKKKSDKASCSGHQSCESCGQWISHIHRYGCTKHWKKKMKLRDQAVHIQLQRDLIEHNWMRYGSI</sequence>
<feature type="non-terminal residue" evidence="2">
    <location>
        <position position="1"/>
    </location>
</feature>
<feature type="region of interest" description="Disordered" evidence="1">
    <location>
        <begin position="1"/>
        <end position="23"/>
    </location>
</feature>
<dbReference type="Gramene" id="TVU40435">
    <property type="protein sequence ID" value="TVU40435"/>
    <property type="gene ID" value="EJB05_13900"/>
</dbReference>
<protein>
    <submittedName>
        <fullName evidence="2">Uncharacterized protein</fullName>
    </submittedName>
</protein>
<evidence type="ECO:0000313" key="3">
    <source>
        <dbReference type="Proteomes" id="UP000324897"/>
    </source>
</evidence>
<comment type="caution">
    <text evidence="2">The sequence shown here is derived from an EMBL/GenBank/DDBJ whole genome shotgun (WGS) entry which is preliminary data.</text>
</comment>
<evidence type="ECO:0000256" key="1">
    <source>
        <dbReference type="SAM" id="MobiDB-lite"/>
    </source>
</evidence>